<protein>
    <submittedName>
        <fullName evidence="2">Uncharacterized protein</fullName>
    </submittedName>
</protein>
<dbReference type="AlphaFoldDB" id="A0A922EW93"/>
<feature type="chain" id="PRO_5038024979" evidence="1">
    <location>
        <begin position="23"/>
        <end position="87"/>
    </location>
</feature>
<feature type="signal peptide" evidence="1">
    <location>
        <begin position="1"/>
        <end position="22"/>
    </location>
</feature>
<dbReference type="Proteomes" id="UP000811246">
    <property type="component" value="Chromosome 6"/>
</dbReference>
<gene>
    <name evidence="2" type="ORF">I3842_06G110800</name>
</gene>
<proteinExistence type="predicted"/>
<dbReference type="EMBL" id="CM031830">
    <property type="protein sequence ID" value="KAG6709008.1"/>
    <property type="molecule type" value="Genomic_DNA"/>
</dbReference>
<organism evidence="2 3">
    <name type="scientific">Carya illinoinensis</name>
    <name type="common">Pecan</name>
    <dbReference type="NCBI Taxonomy" id="32201"/>
    <lineage>
        <taxon>Eukaryota</taxon>
        <taxon>Viridiplantae</taxon>
        <taxon>Streptophyta</taxon>
        <taxon>Embryophyta</taxon>
        <taxon>Tracheophyta</taxon>
        <taxon>Spermatophyta</taxon>
        <taxon>Magnoliopsida</taxon>
        <taxon>eudicotyledons</taxon>
        <taxon>Gunneridae</taxon>
        <taxon>Pentapetalae</taxon>
        <taxon>rosids</taxon>
        <taxon>fabids</taxon>
        <taxon>Fagales</taxon>
        <taxon>Juglandaceae</taxon>
        <taxon>Carya</taxon>
    </lineage>
</organism>
<evidence type="ECO:0000313" key="3">
    <source>
        <dbReference type="Proteomes" id="UP000811246"/>
    </source>
</evidence>
<evidence type="ECO:0000256" key="1">
    <source>
        <dbReference type="SAM" id="SignalP"/>
    </source>
</evidence>
<name>A0A922EW93_CARIL</name>
<evidence type="ECO:0000313" key="2">
    <source>
        <dbReference type="EMBL" id="KAG6709008.1"/>
    </source>
</evidence>
<comment type="caution">
    <text evidence="2">The sequence shown here is derived from an EMBL/GenBank/DDBJ whole genome shotgun (WGS) entry which is preliminary data.</text>
</comment>
<accession>A0A922EW93</accession>
<reference evidence="2" key="1">
    <citation type="submission" date="2021-01" db="EMBL/GenBank/DDBJ databases">
        <authorList>
            <person name="Lovell J.T."/>
            <person name="Bentley N."/>
            <person name="Bhattarai G."/>
            <person name="Jenkins J.W."/>
            <person name="Sreedasyam A."/>
            <person name="Alarcon Y."/>
            <person name="Bock C."/>
            <person name="Boston L."/>
            <person name="Carlson J."/>
            <person name="Cervantes K."/>
            <person name="Clermont K."/>
            <person name="Krom N."/>
            <person name="Kubenka K."/>
            <person name="Mamidi S."/>
            <person name="Mattison C."/>
            <person name="Monteros M."/>
            <person name="Pisani C."/>
            <person name="Plott C."/>
            <person name="Rajasekar S."/>
            <person name="Rhein H.S."/>
            <person name="Rohla C."/>
            <person name="Song M."/>
            <person name="Hilaire R.S."/>
            <person name="Shu S."/>
            <person name="Wells L."/>
            <person name="Wang X."/>
            <person name="Webber J."/>
            <person name="Heerema R.J."/>
            <person name="Klein P."/>
            <person name="Conner P."/>
            <person name="Grauke L."/>
            <person name="Grimwood J."/>
            <person name="Schmutz J."/>
            <person name="Randall J.J."/>
        </authorList>
    </citation>
    <scope>NUCLEOTIDE SEQUENCE</scope>
    <source>
        <tissue evidence="2">Leaf</tissue>
    </source>
</reference>
<sequence>MLSRVVLAMVFLLTWSATHVNGQNAPDPWQCFYKCGESEVSCMDKCPGMVLSLTPDPDACFTQCENSFMKCIQSCKGSSIPHPKMMP</sequence>
<keyword evidence="1" id="KW-0732">Signal</keyword>